<dbReference type="Proteomes" id="UP001232445">
    <property type="component" value="Unassembled WGS sequence"/>
</dbReference>
<evidence type="ECO:0008006" key="3">
    <source>
        <dbReference type="Google" id="ProtNLM"/>
    </source>
</evidence>
<evidence type="ECO:0000313" key="2">
    <source>
        <dbReference type="Proteomes" id="UP001232445"/>
    </source>
</evidence>
<keyword evidence="2" id="KW-1185">Reference proteome</keyword>
<proteinExistence type="predicted"/>
<accession>A0ABU0CRT7</accession>
<name>A0ABU0CRT7_9BACI</name>
<evidence type="ECO:0000313" key="1">
    <source>
        <dbReference type="EMBL" id="MDQ0338862.1"/>
    </source>
</evidence>
<gene>
    <name evidence="1" type="ORF">J2S00_001648</name>
</gene>
<organism evidence="1 2">
    <name type="scientific">Caldalkalibacillus uzonensis</name>
    <dbReference type="NCBI Taxonomy" id="353224"/>
    <lineage>
        <taxon>Bacteria</taxon>
        <taxon>Bacillati</taxon>
        <taxon>Bacillota</taxon>
        <taxon>Bacilli</taxon>
        <taxon>Bacillales</taxon>
        <taxon>Bacillaceae</taxon>
        <taxon>Caldalkalibacillus</taxon>
    </lineage>
</organism>
<dbReference type="EMBL" id="JAUSUQ010000005">
    <property type="protein sequence ID" value="MDQ0338862.1"/>
    <property type="molecule type" value="Genomic_DNA"/>
</dbReference>
<dbReference type="RefSeq" id="WP_307337906.1">
    <property type="nucleotide sequence ID" value="NZ_JAUSUQ010000005.1"/>
</dbReference>
<comment type="caution">
    <text evidence="1">The sequence shown here is derived from an EMBL/GenBank/DDBJ whole genome shotgun (WGS) entry which is preliminary data.</text>
</comment>
<reference evidence="1 2" key="1">
    <citation type="submission" date="2023-07" db="EMBL/GenBank/DDBJ databases">
        <title>Genomic Encyclopedia of Type Strains, Phase IV (KMG-IV): sequencing the most valuable type-strain genomes for metagenomic binning, comparative biology and taxonomic classification.</title>
        <authorList>
            <person name="Goeker M."/>
        </authorList>
    </citation>
    <scope>NUCLEOTIDE SEQUENCE [LARGE SCALE GENOMIC DNA]</scope>
    <source>
        <strain evidence="1 2">DSM 17740</strain>
    </source>
</reference>
<protein>
    <recommendedName>
        <fullName evidence="3">DNA alkylation repair protein</fullName>
    </recommendedName>
</protein>
<sequence>MPFYRCPSCQARSRFNVIEQVVTPIKVDLETGQAHELNELDPFHLPYQGPDKRIQCASCGLIEDELQFIKRAVANIK</sequence>